<organism evidence="11 12">
    <name type="scientific">Sphagnum troendelagicum</name>
    <dbReference type="NCBI Taxonomy" id="128251"/>
    <lineage>
        <taxon>Eukaryota</taxon>
        <taxon>Viridiplantae</taxon>
        <taxon>Streptophyta</taxon>
        <taxon>Embryophyta</taxon>
        <taxon>Bryophyta</taxon>
        <taxon>Sphagnophytina</taxon>
        <taxon>Sphagnopsida</taxon>
        <taxon>Sphagnales</taxon>
        <taxon>Sphagnaceae</taxon>
        <taxon>Sphagnum</taxon>
    </lineage>
</organism>
<evidence type="ECO:0000256" key="6">
    <source>
        <dbReference type="ARBA" id="ARBA00023136"/>
    </source>
</evidence>
<name>A0ABP0UMJ0_9BRYO</name>
<comment type="subcellular location">
    <subcellularLocation>
        <location evidence="1">Membrane</location>
        <topology evidence="1">Multi-pass membrane protein</topology>
    </subcellularLocation>
</comment>
<keyword evidence="5" id="KW-0915">Sodium</keyword>
<feature type="domain" description="Sodium/calcium exchanger membrane region" evidence="10">
    <location>
        <begin position="457"/>
        <end position="609"/>
    </location>
</feature>
<evidence type="ECO:0000256" key="1">
    <source>
        <dbReference type="ARBA" id="ARBA00004141"/>
    </source>
</evidence>
<evidence type="ECO:0000256" key="4">
    <source>
        <dbReference type="ARBA" id="ARBA00022989"/>
    </source>
</evidence>
<feature type="transmembrane region" description="Helical" evidence="9">
    <location>
        <begin position="564"/>
        <end position="585"/>
    </location>
</feature>
<feature type="transmembrane region" description="Helical" evidence="9">
    <location>
        <begin position="144"/>
        <end position="166"/>
    </location>
</feature>
<dbReference type="InterPro" id="IPR004837">
    <property type="entry name" value="NaCa_Exmemb"/>
</dbReference>
<evidence type="ECO:0000256" key="2">
    <source>
        <dbReference type="ARBA" id="ARBA00022448"/>
    </source>
</evidence>
<dbReference type="Pfam" id="PF01699">
    <property type="entry name" value="Na_Ca_ex"/>
    <property type="match status" value="2"/>
</dbReference>
<evidence type="ECO:0000256" key="9">
    <source>
        <dbReference type="SAM" id="Phobius"/>
    </source>
</evidence>
<feature type="transmembrane region" description="Helical" evidence="9">
    <location>
        <begin position="289"/>
        <end position="309"/>
    </location>
</feature>
<comment type="similarity">
    <text evidence="8">Belongs to the Ca(2+):cation antiporter (CaCA) (TC 2.A.19) family. Cation/calcium exchanger (CCX) subfamily.</text>
</comment>
<feature type="transmembrane region" description="Helical" evidence="9">
    <location>
        <begin position="263"/>
        <end position="283"/>
    </location>
</feature>
<evidence type="ECO:0000313" key="11">
    <source>
        <dbReference type="EMBL" id="CAK9225608.1"/>
    </source>
</evidence>
<feature type="transmembrane region" description="Helical" evidence="9">
    <location>
        <begin position="592"/>
        <end position="610"/>
    </location>
</feature>
<dbReference type="PANTHER" id="PTHR12266:SF0">
    <property type="entry name" value="MITOCHONDRIAL SODIUM_CALCIUM EXCHANGER PROTEIN"/>
    <property type="match status" value="1"/>
</dbReference>
<feature type="transmembrane region" description="Helical" evidence="9">
    <location>
        <begin position="186"/>
        <end position="209"/>
    </location>
</feature>
<feature type="transmembrane region" description="Helical" evidence="9">
    <location>
        <begin position="453"/>
        <end position="472"/>
    </location>
</feature>
<keyword evidence="2" id="KW-0813">Transport</keyword>
<keyword evidence="7" id="KW-0739">Sodium transport</keyword>
<dbReference type="PANTHER" id="PTHR12266">
    <property type="entry name" value="NA+/CA2+ K+ INDEPENDENT EXCHANGER"/>
    <property type="match status" value="1"/>
</dbReference>
<keyword evidence="12" id="KW-1185">Reference proteome</keyword>
<dbReference type="InterPro" id="IPR044880">
    <property type="entry name" value="NCX_ion-bd_dom_sf"/>
</dbReference>
<keyword evidence="7" id="KW-0406">Ion transport</keyword>
<evidence type="ECO:0000259" key="10">
    <source>
        <dbReference type="Pfam" id="PF01699"/>
    </source>
</evidence>
<evidence type="ECO:0000313" key="12">
    <source>
        <dbReference type="Proteomes" id="UP001497512"/>
    </source>
</evidence>
<feature type="transmembrane region" description="Helical" evidence="9">
    <location>
        <begin position="422"/>
        <end position="441"/>
    </location>
</feature>
<reference evidence="11" key="1">
    <citation type="submission" date="2024-02" db="EMBL/GenBank/DDBJ databases">
        <authorList>
            <consortium name="ELIXIR-Norway"/>
            <consortium name="Elixir Norway"/>
        </authorList>
    </citation>
    <scope>NUCLEOTIDE SEQUENCE</scope>
</reference>
<accession>A0ABP0UMJ0</accession>
<evidence type="ECO:0000256" key="7">
    <source>
        <dbReference type="ARBA" id="ARBA00023201"/>
    </source>
</evidence>
<keyword evidence="4 9" id="KW-1133">Transmembrane helix</keyword>
<sequence length="635" mass="69100">MAIMLLRHRLRPFVTLASLILFLVLFQTLYPELGMSSGGSQTSAIDRQEKGYQNIAARRILSFEHETIFSSELGGISLPAATGLNHGLGNVSTRKVISKPCEDVRNHTGFPSACAYVRGNTECHSGTLVEYTTLFYCRFAKMHLVGYLLLFIWLVMLFYMLGNTAADYFCYSLKKLSNLLQLPPTVAGVSLLPLGNGAPDVFASIAAFMGTGHSQVGLNSVLGGAVFVTSVVAGSVCLAVQFRSHESSRVHLDSCCFLRDMGFFLFTLGILCAIIVIGEIHFWESVAYLSIYVLYAISVAAFACMKTSTCIKQKRFLLEKLLTGMSTFWFIPSPSLFLYQFPLNYGMKSEECLSIKLLALSCWTLCIRTLELPFDLPRRLTIPVADDLRWSRPFAIASAVLAPALLAGVWDSKDGEPFGTSISEYLVGGSIGVVLGIIAFFTTEPEQPPHHSLFIWVAGSFIMSIVWFYLIATELVAALVALGVILEMNPAILGLTLLAWGNSIGDLISNLALSLNSGDDVQIAISGCYAGPMFNTLVGLGLSFVLASWKASPNALILREDNSLFYTIGFLFVILLWVLVVLPASDMCPNKIMGVGLLLLYATFLSLQLAKSLGFISLGHVSLGSESGFLGIQIL</sequence>
<keyword evidence="6 9" id="KW-0472">Membrane</keyword>
<gene>
    <name evidence="11" type="ORF">CSSPTR1EN2_LOCUS17722</name>
</gene>
<dbReference type="Gene3D" id="1.20.1420.30">
    <property type="entry name" value="NCX, central ion-binding region"/>
    <property type="match status" value="2"/>
</dbReference>
<evidence type="ECO:0000256" key="3">
    <source>
        <dbReference type="ARBA" id="ARBA00022692"/>
    </source>
</evidence>
<evidence type="ECO:0000256" key="8">
    <source>
        <dbReference type="ARBA" id="ARBA00038187"/>
    </source>
</evidence>
<evidence type="ECO:0000256" key="5">
    <source>
        <dbReference type="ARBA" id="ARBA00023053"/>
    </source>
</evidence>
<feature type="transmembrane region" description="Helical" evidence="9">
    <location>
        <begin position="521"/>
        <end position="544"/>
    </location>
</feature>
<feature type="transmembrane region" description="Helical" evidence="9">
    <location>
        <begin position="221"/>
        <end position="242"/>
    </location>
</feature>
<proteinExistence type="inferred from homology"/>
<feature type="domain" description="Sodium/calcium exchanger membrane region" evidence="10">
    <location>
        <begin position="151"/>
        <end position="297"/>
    </location>
</feature>
<keyword evidence="3 9" id="KW-0812">Transmembrane</keyword>
<feature type="transmembrane region" description="Helical" evidence="9">
    <location>
        <begin position="390"/>
        <end position="410"/>
    </location>
</feature>
<protein>
    <recommendedName>
        <fullName evidence="10">Sodium/calcium exchanger membrane region domain-containing protein</fullName>
    </recommendedName>
</protein>
<dbReference type="Proteomes" id="UP001497512">
    <property type="component" value="Chromosome 5"/>
</dbReference>
<dbReference type="EMBL" id="OZ019897">
    <property type="protein sequence ID" value="CAK9225608.1"/>
    <property type="molecule type" value="Genomic_DNA"/>
</dbReference>
<dbReference type="InterPro" id="IPR051359">
    <property type="entry name" value="CaCA_antiporter"/>
</dbReference>